<feature type="transmembrane region" description="Helical" evidence="5">
    <location>
        <begin position="302"/>
        <end position="324"/>
    </location>
</feature>
<feature type="transmembrane region" description="Helical" evidence="5">
    <location>
        <begin position="145"/>
        <end position="165"/>
    </location>
</feature>
<keyword evidence="4 5" id="KW-0472">Membrane</keyword>
<feature type="transmembrane region" description="Helical" evidence="5">
    <location>
        <begin position="359"/>
        <end position="383"/>
    </location>
</feature>
<keyword evidence="5" id="KW-0874">Quinone</keyword>
<gene>
    <name evidence="5" type="primary">nuoN</name>
    <name evidence="8" type="ORF">AW736_00270</name>
</gene>
<keyword evidence="3 5" id="KW-1133">Transmembrane helix</keyword>
<feature type="transmembrane region" description="Helical" evidence="5">
    <location>
        <begin position="230"/>
        <end position="256"/>
    </location>
</feature>
<dbReference type="AlphaFoldDB" id="A0A178IM39"/>
<dbReference type="GO" id="GO:0012505">
    <property type="term" value="C:endomembrane system"/>
    <property type="evidence" value="ECO:0007669"/>
    <property type="project" value="UniProtKB-SubCell"/>
</dbReference>
<protein>
    <recommendedName>
        <fullName evidence="5">NADH-quinone oxidoreductase subunit N</fullName>
        <ecNumber evidence="5">7.1.1.-</ecNumber>
    </recommendedName>
    <alternativeName>
        <fullName evidence="5">NADH dehydrogenase I subunit N</fullName>
    </alternativeName>
    <alternativeName>
        <fullName evidence="5">NDH-1 subunit N</fullName>
    </alternativeName>
</protein>
<dbReference type="GO" id="GO:0050136">
    <property type="term" value="F:NADH dehydrogenase (quinone) (non-electrogenic) activity"/>
    <property type="evidence" value="ECO:0007669"/>
    <property type="project" value="UniProtKB-UniRule"/>
</dbReference>
<feature type="transmembrane region" description="Helical" evidence="5">
    <location>
        <begin position="123"/>
        <end position="139"/>
    </location>
</feature>
<evidence type="ECO:0000313" key="8">
    <source>
        <dbReference type="EMBL" id="OAM90930.1"/>
    </source>
</evidence>
<proteinExistence type="inferred from homology"/>
<evidence type="ECO:0000256" key="1">
    <source>
        <dbReference type="ARBA" id="ARBA00004127"/>
    </source>
</evidence>
<keyword evidence="5" id="KW-0830">Ubiquinone</keyword>
<dbReference type="OrthoDB" id="9807568at2"/>
<comment type="similarity">
    <text evidence="5">Belongs to the complex I subunit 2 family.</text>
</comment>
<feature type="transmembrane region" description="Helical" evidence="5">
    <location>
        <begin position="331"/>
        <end position="353"/>
    </location>
</feature>
<evidence type="ECO:0000313" key="9">
    <source>
        <dbReference type="Proteomes" id="UP000078486"/>
    </source>
</evidence>
<dbReference type="PRINTS" id="PR01437">
    <property type="entry name" value="NUOXDRDTASE4"/>
</dbReference>
<feature type="transmembrane region" description="Helical" evidence="5">
    <location>
        <begin position="177"/>
        <end position="199"/>
    </location>
</feature>
<comment type="function">
    <text evidence="5">NDH-1 shuttles electrons from NADH, via FMN and iron-sulfur (Fe-S) centers, to quinones in the respiratory chain. The immediate electron acceptor for the enzyme in this species is believed to be ubiquinone. Couples the redox reaction to proton translocation (for every two electrons transferred, four hydrogen ions are translocated across the cytoplasmic membrane), and thus conserves the redox energy in a proton gradient.</text>
</comment>
<feature type="transmembrane region" description="Helical" evidence="5">
    <location>
        <begin position="277"/>
        <end position="296"/>
    </location>
</feature>
<evidence type="ECO:0000256" key="6">
    <source>
        <dbReference type="RuleBase" id="RU000320"/>
    </source>
</evidence>
<evidence type="ECO:0000259" key="7">
    <source>
        <dbReference type="Pfam" id="PF00361"/>
    </source>
</evidence>
<keyword evidence="9" id="KW-1185">Reference proteome</keyword>
<reference evidence="8 9" key="1">
    <citation type="submission" date="2016-01" db="EMBL/GenBank/DDBJ databases">
        <title>High potential of lignocellulose degradation of a new Verrucomicrobia species.</title>
        <authorList>
            <person name="Wang Y."/>
            <person name="Shi Y."/>
            <person name="Qiu Z."/>
            <person name="Liu S."/>
            <person name="Yang H."/>
        </authorList>
    </citation>
    <scope>NUCLEOTIDE SEQUENCE [LARGE SCALE GENOMIC DNA]</scope>
    <source>
        <strain evidence="8 9">TSB47</strain>
    </source>
</reference>
<dbReference type="GO" id="GO:0005886">
    <property type="term" value="C:plasma membrane"/>
    <property type="evidence" value="ECO:0007669"/>
    <property type="project" value="UniProtKB-SubCell"/>
</dbReference>
<dbReference type="RefSeq" id="WP_068768319.1">
    <property type="nucleotide sequence ID" value="NZ_CP109796.1"/>
</dbReference>
<comment type="caution">
    <text evidence="8">The sequence shown here is derived from an EMBL/GenBank/DDBJ whole genome shotgun (WGS) entry which is preliminary data.</text>
</comment>
<feature type="domain" description="NADH:quinone oxidoreductase/Mrp antiporter transmembrane" evidence="7">
    <location>
        <begin position="140"/>
        <end position="450"/>
    </location>
</feature>
<keyword evidence="5" id="KW-1278">Translocase</keyword>
<dbReference type="HAMAP" id="MF_00445">
    <property type="entry name" value="NDH1_NuoN_1"/>
    <property type="match status" value="1"/>
</dbReference>
<feature type="transmembrane region" description="Helical" evidence="5">
    <location>
        <begin position="20"/>
        <end position="40"/>
    </location>
</feature>
<keyword evidence="5" id="KW-0520">NAD</keyword>
<keyword evidence="5" id="KW-0813">Transport</keyword>
<keyword evidence="5" id="KW-1003">Cell membrane</keyword>
<feature type="transmembrane region" description="Helical" evidence="5">
    <location>
        <begin position="491"/>
        <end position="509"/>
    </location>
</feature>
<dbReference type="InterPro" id="IPR003918">
    <property type="entry name" value="NADH_UbQ_OxRdtase"/>
</dbReference>
<evidence type="ECO:0000256" key="2">
    <source>
        <dbReference type="ARBA" id="ARBA00022692"/>
    </source>
</evidence>
<dbReference type="NCBIfam" id="TIGR01770">
    <property type="entry name" value="NDH_I_N"/>
    <property type="match status" value="1"/>
</dbReference>
<feature type="transmembrane region" description="Helical" evidence="5">
    <location>
        <begin position="93"/>
        <end position="111"/>
    </location>
</feature>
<dbReference type="InterPro" id="IPR010096">
    <property type="entry name" value="NADH-Q_OxRdtase_suN/2"/>
</dbReference>
<organism evidence="8 9">
    <name type="scientific">Termitidicoccus mucosus</name>
    <dbReference type="NCBI Taxonomy" id="1184151"/>
    <lineage>
        <taxon>Bacteria</taxon>
        <taxon>Pseudomonadati</taxon>
        <taxon>Verrucomicrobiota</taxon>
        <taxon>Opitutia</taxon>
        <taxon>Opitutales</taxon>
        <taxon>Opitutaceae</taxon>
        <taxon>Termitidicoccus</taxon>
    </lineage>
</organism>
<dbReference type="InterPro" id="IPR001750">
    <property type="entry name" value="ND/Mrp_TM"/>
</dbReference>
<dbReference type="Pfam" id="PF00361">
    <property type="entry name" value="Proton_antipo_M"/>
    <property type="match status" value="1"/>
</dbReference>
<feature type="transmembrane region" description="Helical" evidence="5">
    <location>
        <begin position="439"/>
        <end position="459"/>
    </location>
</feature>
<feature type="transmembrane region" description="Helical" evidence="5">
    <location>
        <begin position="404"/>
        <end position="427"/>
    </location>
</feature>
<feature type="transmembrane region" description="Helical" evidence="5">
    <location>
        <begin position="47"/>
        <end position="69"/>
    </location>
</feature>
<comment type="subunit">
    <text evidence="5">NDH-1 is composed of 14 different subunits. Subunits NuoA, H, J, K, L, M, N constitute the membrane sector of the complex.</text>
</comment>
<keyword evidence="2 5" id="KW-0812">Transmembrane</keyword>
<dbReference type="GO" id="GO:0042773">
    <property type="term" value="P:ATP synthesis coupled electron transport"/>
    <property type="evidence" value="ECO:0007669"/>
    <property type="project" value="InterPro"/>
</dbReference>
<name>A0A178IM39_9BACT</name>
<evidence type="ECO:0000256" key="3">
    <source>
        <dbReference type="ARBA" id="ARBA00022989"/>
    </source>
</evidence>
<accession>A0A178IM39</accession>
<dbReference type="EMBL" id="LRRQ01000044">
    <property type="protein sequence ID" value="OAM90930.1"/>
    <property type="molecule type" value="Genomic_DNA"/>
</dbReference>
<comment type="catalytic activity">
    <reaction evidence="5">
        <text>a quinone + NADH + 5 H(+)(in) = a quinol + NAD(+) + 4 H(+)(out)</text>
        <dbReference type="Rhea" id="RHEA:57888"/>
        <dbReference type="ChEBI" id="CHEBI:15378"/>
        <dbReference type="ChEBI" id="CHEBI:24646"/>
        <dbReference type="ChEBI" id="CHEBI:57540"/>
        <dbReference type="ChEBI" id="CHEBI:57945"/>
        <dbReference type="ChEBI" id="CHEBI:132124"/>
    </reaction>
</comment>
<evidence type="ECO:0000256" key="4">
    <source>
        <dbReference type="ARBA" id="ARBA00023136"/>
    </source>
</evidence>
<dbReference type="STRING" id="1184151.AW736_00270"/>
<dbReference type="PANTHER" id="PTHR22773">
    <property type="entry name" value="NADH DEHYDROGENASE"/>
    <property type="match status" value="1"/>
</dbReference>
<dbReference type="GO" id="GO:0048038">
    <property type="term" value="F:quinone binding"/>
    <property type="evidence" value="ECO:0007669"/>
    <property type="project" value="UniProtKB-KW"/>
</dbReference>
<evidence type="ECO:0000256" key="5">
    <source>
        <dbReference type="HAMAP-Rule" id="MF_00445"/>
    </source>
</evidence>
<sequence length="522" mass="55526">MTSEFFQNLARTTHNGWVLITPEILLACLALLLLVLDIVLPKSLRGAIPAIAVAGQLCALAVTVAWVLAPFNERILGAPIFNGMLRFTPHSQFMRVFFAASSLLVSVLALVSLKKQRLPRIEFFHLVIVITAAMMLLGASNNFVMLFVALETVTVGFYILVAYIRTNPLSLEAGLKYLIMGALSSGLLLFGIVLLYGLAGNPALEGYAPDANGLGFSRIFRTLAHNPDNFIGGLGAVLVLSGIAFKIGLVPFQIWIPDVYQGAPTPVTAFLSVGSKAAGFAILITLLQVFAGVLGLGDRPGVVIPLLTVMTFATIIFGNLAALTQHNVKRLIGLSGVSHAGFMMIGLLAFMAGGQDGLGAVYVYLIAYMLASFAVFGVMVHVSGSDDAVQELEHYHGLAKRNPLLAGVLAVGLGSLAGIPPLAGFMGKLLVFVSAFQAGLYWLLAVAIAGVVVSIYYYFGWIRAAFFQNWEAPDVPGDVLERPKPTPINPGIAVVLALLALASIVLGIWQTPVTQWLQLLGL</sequence>
<dbReference type="EC" id="7.1.1.-" evidence="5"/>
<comment type="subcellular location">
    <subcellularLocation>
        <location evidence="5">Cell membrane</location>
        <topology evidence="5">Multi-pass membrane protein</topology>
    </subcellularLocation>
    <subcellularLocation>
        <location evidence="1">Endomembrane system</location>
        <topology evidence="1">Multi-pass membrane protein</topology>
    </subcellularLocation>
    <subcellularLocation>
        <location evidence="6">Membrane</location>
        <topology evidence="6">Multi-pass membrane protein</topology>
    </subcellularLocation>
</comment>
<dbReference type="GO" id="GO:0008137">
    <property type="term" value="F:NADH dehydrogenase (ubiquinone) activity"/>
    <property type="evidence" value="ECO:0007669"/>
    <property type="project" value="InterPro"/>
</dbReference>
<dbReference type="Proteomes" id="UP000078486">
    <property type="component" value="Unassembled WGS sequence"/>
</dbReference>